<dbReference type="KEGG" id="azz:DEW08_29815"/>
<dbReference type="GO" id="GO:0016747">
    <property type="term" value="F:acyltransferase activity, transferring groups other than amino-acyl groups"/>
    <property type="evidence" value="ECO:0007669"/>
    <property type="project" value="InterPro"/>
</dbReference>
<dbReference type="RefSeq" id="WP_109334300.1">
    <property type="nucleotide sequence ID" value="NZ_CP029359.1"/>
</dbReference>
<dbReference type="InterPro" id="IPR002656">
    <property type="entry name" value="Acyl_transf_3_dom"/>
</dbReference>
<feature type="transmembrane region" description="Helical" evidence="1">
    <location>
        <begin position="204"/>
        <end position="222"/>
    </location>
</feature>
<geneLocation type="plasmid" evidence="3 4">
    <name>unnamed4</name>
</geneLocation>
<evidence type="ECO:0000256" key="1">
    <source>
        <dbReference type="SAM" id="Phobius"/>
    </source>
</evidence>
<sequence length="358" mass="40000">MSEAERPVTFRTIEAARGLAAFSVVLAHIPLGGILPGAPGVEFFFVLSGFIMGHLHLADLSNGRKIPSFLWKRFCRIYPLYWLTLLPLLYIFRSLPDATWLRILDWLTLAPTGQNNILLPAAWTLRHEMFFYLMLAVGMIPRVGKLILLAWIGTTVLLLFVVTPYTASLQTQPVFFFLLHPFNCEFAIGFVAGGAAKWLLRWPAGTWLAILAGAVGGLIWRLSVDGWGYEYGPAFARLIYGGCFAAIILGLVKIEMAGLWRPGRWTLLAGGVSYPLYLCNGPVALCLQIYVWDHHPVEPDILRITYLVVVSVVATLLYLCFDKPVRRALRRLGEMVGERVTRARAQRAVPADAMRVQS</sequence>
<feature type="transmembrane region" description="Helical" evidence="1">
    <location>
        <begin position="12"/>
        <end position="31"/>
    </location>
</feature>
<feature type="transmembrane region" description="Helical" evidence="1">
    <location>
        <begin position="117"/>
        <end position="139"/>
    </location>
</feature>
<feature type="transmembrane region" description="Helical" evidence="1">
    <location>
        <begin position="146"/>
        <end position="167"/>
    </location>
</feature>
<dbReference type="PANTHER" id="PTHR23028">
    <property type="entry name" value="ACETYLTRANSFERASE"/>
    <property type="match status" value="1"/>
</dbReference>
<name>A0A2S2D0C7_9PROT</name>
<reference evidence="4" key="1">
    <citation type="submission" date="2018-05" db="EMBL/GenBank/DDBJ databases">
        <title>Azospirillum thermophila sp. nov., a novel isolated from hot spring.</title>
        <authorList>
            <person name="Zhao Z."/>
        </authorList>
    </citation>
    <scope>NUCLEOTIDE SEQUENCE [LARGE SCALE GENOMIC DNA]</scope>
    <source>
        <strain evidence="4">CFH 70021</strain>
        <plasmid evidence="4">unnamed4</plasmid>
    </source>
</reference>
<keyword evidence="1" id="KW-0472">Membrane</keyword>
<feature type="transmembrane region" description="Helical" evidence="1">
    <location>
        <begin position="173"/>
        <end position="192"/>
    </location>
</feature>
<dbReference type="Pfam" id="PF01757">
    <property type="entry name" value="Acyl_transf_3"/>
    <property type="match status" value="1"/>
</dbReference>
<dbReference type="InterPro" id="IPR050879">
    <property type="entry name" value="Acyltransferase_3"/>
</dbReference>
<dbReference type="Proteomes" id="UP000245629">
    <property type="component" value="Plasmid unnamed4"/>
</dbReference>
<dbReference type="GO" id="GO:0000271">
    <property type="term" value="P:polysaccharide biosynthetic process"/>
    <property type="evidence" value="ECO:0007669"/>
    <property type="project" value="TreeGrafter"/>
</dbReference>
<dbReference type="OrthoDB" id="505919at2"/>
<evidence type="ECO:0000313" key="4">
    <source>
        <dbReference type="Proteomes" id="UP000245629"/>
    </source>
</evidence>
<feature type="transmembrane region" description="Helical" evidence="1">
    <location>
        <begin position="43"/>
        <end position="62"/>
    </location>
</feature>
<keyword evidence="1" id="KW-1133">Transmembrane helix</keyword>
<dbReference type="AlphaFoldDB" id="A0A2S2D0C7"/>
<feature type="transmembrane region" description="Helical" evidence="1">
    <location>
        <begin position="234"/>
        <end position="254"/>
    </location>
</feature>
<feature type="transmembrane region" description="Helical" evidence="1">
    <location>
        <begin position="304"/>
        <end position="321"/>
    </location>
</feature>
<feature type="transmembrane region" description="Helical" evidence="1">
    <location>
        <begin position="266"/>
        <end position="292"/>
    </location>
</feature>
<evidence type="ECO:0000313" key="3">
    <source>
        <dbReference type="EMBL" id="AWK90213.1"/>
    </source>
</evidence>
<protein>
    <recommendedName>
        <fullName evidence="2">Acyltransferase 3 domain-containing protein</fullName>
    </recommendedName>
</protein>
<gene>
    <name evidence="3" type="ORF">DEW08_29815</name>
</gene>
<keyword evidence="1" id="KW-0812">Transmembrane</keyword>
<evidence type="ECO:0000259" key="2">
    <source>
        <dbReference type="Pfam" id="PF01757"/>
    </source>
</evidence>
<keyword evidence="4" id="KW-1185">Reference proteome</keyword>
<feature type="transmembrane region" description="Helical" evidence="1">
    <location>
        <begin position="74"/>
        <end position="92"/>
    </location>
</feature>
<dbReference type="PANTHER" id="PTHR23028:SF131">
    <property type="entry name" value="BLR2367 PROTEIN"/>
    <property type="match status" value="1"/>
</dbReference>
<accession>A0A2S2D0C7</accession>
<organism evidence="3 4">
    <name type="scientific">Azospirillum thermophilum</name>
    <dbReference type="NCBI Taxonomy" id="2202148"/>
    <lineage>
        <taxon>Bacteria</taxon>
        <taxon>Pseudomonadati</taxon>
        <taxon>Pseudomonadota</taxon>
        <taxon>Alphaproteobacteria</taxon>
        <taxon>Rhodospirillales</taxon>
        <taxon>Azospirillaceae</taxon>
        <taxon>Azospirillum</taxon>
    </lineage>
</organism>
<dbReference type="GO" id="GO:0016020">
    <property type="term" value="C:membrane"/>
    <property type="evidence" value="ECO:0007669"/>
    <property type="project" value="TreeGrafter"/>
</dbReference>
<proteinExistence type="predicted"/>
<dbReference type="EMBL" id="CP029359">
    <property type="protein sequence ID" value="AWK90213.1"/>
    <property type="molecule type" value="Genomic_DNA"/>
</dbReference>
<feature type="domain" description="Acyltransferase 3" evidence="2">
    <location>
        <begin position="13"/>
        <end position="317"/>
    </location>
</feature>
<keyword evidence="3" id="KW-0614">Plasmid</keyword>